<dbReference type="Proteomes" id="UP000322873">
    <property type="component" value="Unassembled WGS sequence"/>
</dbReference>
<proteinExistence type="predicted"/>
<gene>
    <name evidence="2" type="ORF">EYC84_007587</name>
</gene>
<dbReference type="EMBL" id="VICG01000009">
    <property type="protein sequence ID" value="KAA8568569.1"/>
    <property type="molecule type" value="Genomic_DNA"/>
</dbReference>
<name>A0A5M9JKS3_MONFR</name>
<evidence type="ECO:0000313" key="2">
    <source>
        <dbReference type="EMBL" id="KAA8568569.1"/>
    </source>
</evidence>
<protein>
    <submittedName>
        <fullName evidence="2">Uncharacterized protein</fullName>
    </submittedName>
</protein>
<comment type="caution">
    <text evidence="2">The sequence shown here is derived from an EMBL/GenBank/DDBJ whole genome shotgun (WGS) entry which is preliminary data.</text>
</comment>
<sequence>MHAHKQLHTVQYSKTRPKISLSPSSQPGFPFFPIATHDRNFASHDPDSRRPSSLLSSPHLAMHVHACMHVCSPCTSSSSSTVLSVLTIRYRSKQGPHSARHI</sequence>
<evidence type="ECO:0000313" key="3">
    <source>
        <dbReference type="Proteomes" id="UP000322873"/>
    </source>
</evidence>
<reference evidence="2 3" key="1">
    <citation type="submission" date="2019-06" db="EMBL/GenBank/DDBJ databases">
        <title>Genome Sequence of the Brown Rot Fungal Pathogen Monilinia fructicola.</title>
        <authorList>
            <person name="De Miccolis Angelini R.M."/>
            <person name="Landi L."/>
            <person name="Abate D."/>
            <person name="Pollastro S."/>
            <person name="Romanazzi G."/>
            <person name="Faretra F."/>
        </authorList>
    </citation>
    <scope>NUCLEOTIDE SEQUENCE [LARGE SCALE GENOMIC DNA]</scope>
    <source>
        <strain evidence="2 3">Mfrc123</strain>
    </source>
</reference>
<accession>A0A5M9JKS3</accession>
<organism evidence="2 3">
    <name type="scientific">Monilinia fructicola</name>
    <name type="common">Brown rot fungus</name>
    <name type="synonym">Ciboria fructicola</name>
    <dbReference type="NCBI Taxonomy" id="38448"/>
    <lineage>
        <taxon>Eukaryota</taxon>
        <taxon>Fungi</taxon>
        <taxon>Dikarya</taxon>
        <taxon>Ascomycota</taxon>
        <taxon>Pezizomycotina</taxon>
        <taxon>Leotiomycetes</taxon>
        <taxon>Helotiales</taxon>
        <taxon>Sclerotiniaceae</taxon>
        <taxon>Monilinia</taxon>
    </lineage>
</organism>
<feature type="region of interest" description="Disordered" evidence="1">
    <location>
        <begin position="1"/>
        <end position="23"/>
    </location>
</feature>
<evidence type="ECO:0000256" key="1">
    <source>
        <dbReference type="SAM" id="MobiDB-lite"/>
    </source>
</evidence>
<keyword evidence="3" id="KW-1185">Reference proteome</keyword>
<dbReference type="AlphaFoldDB" id="A0A5M9JKS3"/>